<dbReference type="InterPro" id="IPR048332">
    <property type="entry name" value="GD_AH_C"/>
</dbReference>
<dbReference type="Pfam" id="PF20629">
    <property type="entry name" value="GD_AH_C"/>
    <property type="match status" value="1"/>
</dbReference>
<protein>
    <submittedName>
        <fullName evidence="5">Hydrolase</fullName>
    </submittedName>
</protein>
<dbReference type="Pfam" id="PF04295">
    <property type="entry name" value="GD_AH_second"/>
    <property type="match status" value="1"/>
</dbReference>
<dbReference type="InterPro" id="IPR052172">
    <property type="entry name" value="UxaA_altronate/galactarate_dh"/>
</dbReference>
<evidence type="ECO:0000259" key="4">
    <source>
        <dbReference type="Pfam" id="PF20629"/>
    </source>
</evidence>
<sequence length="396" mass="42348">MMQGYMRQDGRVGIRNSVQVIFMVECASHVAKAIAESFTNEDVQYFGFSGCYPTDYGYRLVKGLATHPNVGAVLIIALGCENFDRDKLYEDVIASGRPCHKLVIQENKGTTETIKRGKVCVTEMLAQIKQVAVRPIAFSDLVIGTICGGSDGTSGITGNPAVGRAFDRLLAQGATCIFEESGELIGCEGHMMARAATPAAREAIDAAMDKAKRYYATMGLGSFSNGNAVGGLTTQEEKSLGAYTKSGDSPIQGVLLPTEHAPYPGLYLMDVVPDGEARFGYPNINDSSEAMELIATGCHMILFTTGRGSVIGSVIAPVIKVCNNPQTWANMADDMDINAGRIISEGASLDDVASDILHCIEEVSSGKLCSAERLGHKEFVLTYKAFDYSPVACRMA</sequence>
<dbReference type="PANTHER" id="PTHR30536">
    <property type="entry name" value="ALTRONATE/GALACTARATE DEHYDRATASE"/>
    <property type="match status" value="1"/>
</dbReference>
<dbReference type="EMBL" id="AASDFP010000094">
    <property type="protein sequence ID" value="EFB2195231.1"/>
    <property type="molecule type" value="Genomic_DNA"/>
</dbReference>
<gene>
    <name evidence="5" type="ORF">FIJ20_24220</name>
</gene>
<comment type="similarity">
    <text evidence="1">Belongs to the UxaA family.</text>
</comment>
<evidence type="ECO:0000313" key="5">
    <source>
        <dbReference type="EMBL" id="EFB2195231.1"/>
    </source>
</evidence>
<dbReference type="InterPro" id="IPR007392">
    <property type="entry name" value="GD_AH_second"/>
</dbReference>
<comment type="caution">
    <text evidence="5">The sequence shown here is derived from an EMBL/GenBank/DDBJ whole genome shotgun (WGS) entry which is preliminary data.</text>
</comment>
<dbReference type="AlphaFoldDB" id="A0A8S7CVD9"/>
<name>A0A8S7CVD9_ECOLX</name>
<proteinExistence type="inferred from homology"/>
<dbReference type="Proteomes" id="UP000519859">
    <property type="component" value="Unassembled WGS sequence"/>
</dbReference>
<evidence type="ECO:0000256" key="2">
    <source>
        <dbReference type="ARBA" id="ARBA00023239"/>
    </source>
</evidence>
<evidence type="ECO:0000313" key="6">
    <source>
        <dbReference type="Proteomes" id="UP000519859"/>
    </source>
</evidence>
<reference evidence="5 6" key="1">
    <citation type="submission" date="2019-06" db="EMBL/GenBank/DDBJ databases">
        <authorList>
            <consortium name="NARMS: The National Antimicrobial Resistance Monitoring System"/>
        </authorList>
    </citation>
    <scope>NUCLEOTIDE SEQUENCE [LARGE SCALE GENOMIC DNA]</scope>
    <source>
        <strain evidence="5 6">FSIS11921886</strain>
    </source>
</reference>
<dbReference type="GO" id="GO:0016787">
    <property type="term" value="F:hydrolase activity"/>
    <property type="evidence" value="ECO:0007669"/>
    <property type="project" value="UniProtKB-KW"/>
</dbReference>
<feature type="domain" description="D-galactarate/Altronate dehydratase second" evidence="3">
    <location>
        <begin position="4"/>
        <end position="128"/>
    </location>
</feature>
<dbReference type="PANTHER" id="PTHR30536:SF5">
    <property type="entry name" value="ALTRONATE DEHYDRATASE"/>
    <property type="match status" value="1"/>
</dbReference>
<accession>A0A8S7CVD9</accession>
<dbReference type="GO" id="GO:0019698">
    <property type="term" value="P:D-galacturonate catabolic process"/>
    <property type="evidence" value="ECO:0007669"/>
    <property type="project" value="TreeGrafter"/>
</dbReference>
<dbReference type="GO" id="GO:0016829">
    <property type="term" value="F:lyase activity"/>
    <property type="evidence" value="ECO:0007669"/>
    <property type="project" value="UniProtKB-KW"/>
</dbReference>
<evidence type="ECO:0000259" key="3">
    <source>
        <dbReference type="Pfam" id="PF04295"/>
    </source>
</evidence>
<feature type="domain" description="D-galactarate/Altronate dehydratase C-terminal" evidence="4">
    <location>
        <begin position="139"/>
        <end position="384"/>
    </location>
</feature>
<keyword evidence="2" id="KW-0456">Lyase</keyword>
<evidence type="ECO:0000256" key="1">
    <source>
        <dbReference type="ARBA" id="ARBA00010986"/>
    </source>
</evidence>
<keyword evidence="5" id="KW-0378">Hydrolase</keyword>
<organism evidence="5 6">
    <name type="scientific">Escherichia coli</name>
    <dbReference type="NCBI Taxonomy" id="562"/>
    <lineage>
        <taxon>Bacteria</taxon>
        <taxon>Pseudomonadati</taxon>
        <taxon>Pseudomonadota</taxon>
        <taxon>Gammaproteobacteria</taxon>
        <taxon>Enterobacterales</taxon>
        <taxon>Enterobacteriaceae</taxon>
        <taxon>Escherichia</taxon>
    </lineage>
</organism>